<keyword evidence="3" id="KW-0270">Exopolysaccharide synthesis</keyword>
<feature type="domain" description="Stealth protein CR4 conserved region 4" evidence="7">
    <location>
        <begin position="542"/>
        <end position="590"/>
    </location>
</feature>
<proteinExistence type="inferred from homology"/>
<evidence type="ECO:0000313" key="9">
    <source>
        <dbReference type="Proteomes" id="UP000635996"/>
    </source>
</evidence>
<evidence type="ECO:0000256" key="1">
    <source>
        <dbReference type="ARBA" id="ARBA00007583"/>
    </source>
</evidence>
<protein>
    <submittedName>
        <fullName evidence="8">Sugar phosphotransferase</fullName>
    </submittedName>
</protein>
<dbReference type="PANTHER" id="PTHR24045:SF0">
    <property type="entry name" value="N-ACETYLGLUCOSAMINE-1-PHOSPHOTRANSFERASE SUBUNITS ALPHA_BETA"/>
    <property type="match status" value="1"/>
</dbReference>
<evidence type="ECO:0000259" key="4">
    <source>
        <dbReference type="Pfam" id="PF11380"/>
    </source>
</evidence>
<evidence type="ECO:0000256" key="3">
    <source>
        <dbReference type="ARBA" id="ARBA00023169"/>
    </source>
</evidence>
<gene>
    <name evidence="8" type="ORF">HCJ95_23080</name>
</gene>
<name>A0ABX0YWW1_STRTL</name>
<dbReference type="Pfam" id="PF17103">
    <property type="entry name" value="Stealth_CR4"/>
    <property type="match status" value="1"/>
</dbReference>
<dbReference type="InterPro" id="IPR047141">
    <property type="entry name" value="Stealth"/>
</dbReference>
<dbReference type="EMBL" id="JAATEL010000032">
    <property type="protein sequence ID" value="NJP17081.1"/>
    <property type="molecule type" value="Genomic_DNA"/>
</dbReference>
<evidence type="ECO:0000256" key="2">
    <source>
        <dbReference type="ARBA" id="ARBA00022679"/>
    </source>
</evidence>
<feature type="domain" description="Stealth protein CR1 conserved region 1" evidence="5">
    <location>
        <begin position="278"/>
        <end position="304"/>
    </location>
</feature>
<sequence length="592" mass="66771">MRNPEASRLVGVYRRAVPVGARRMIAQHVGTGLREQVKSRIAAAAEVKDQVKRVRVTRRHKALLARHDRRVISVAGTPRIAHVVPGVTPLQARRSNLEQVIAALRDAGVTFFCVRSASHTAAAVAVRAEDRDRVLAALRQACRARPGYVVPVRGRKADEGSVLPGYGSSANVWKRVARSDVLRCTWYLTEETGRLVLGLPYGCDVEFWKQEDGELVAPRRNGIAESVPLDEPVTEADESLFTDFAPLPDDRRPSAEEEPVRVPTRPAFAAGAVGRRTFPIDVVYTWVDGSDPDWLRQRASFSDQPYHEEAANAARYLSRDELRYSLRSLHLYAPWVRNIYLVTADQTPAWLNTDHPQIKVVSHKEIFTDPSALPTFNSHAIESQLHHIDGLSEHFLYFNDDVMLGREIYPQHFFLPNGLGKFYLSSALVPFGDPSPQDPPVAAAGKNNRRLIAERFGDTLFRKMKHVPHALHRSVLDEIEAEWPEEHRRTAASRFRSVTDVSVTSSLHHYYAFHTQRSFPGEGLVYRYCDVGKPNVERVLGRLLAKRDAHVFCLNDTTSTEADVNRQQSLMSRFLDEYFPVPSPYERGADNR</sequence>
<dbReference type="Pfam" id="PF17101">
    <property type="entry name" value="Stealth_CR1"/>
    <property type="match status" value="1"/>
</dbReference>
<dbReference type="Proteomes" id="UP000635996">
    <property type="component" value="Unassembled WGS sequence"/>
</dbReference>
<dbReference type="Pfam" id="PF17102">
    <property type="entry name" value="Stealth_CR3"/>
    <property type="match status" value="1"/>
</dbReference>
<keyword evidence="9" id="KW-1185">Reference proteome</keyword>
<accession>A0ABX0YWW1</accession>
<evidence type="ECO:0000259" key="6">
    <source>
        <dbReference type="Pfam" id="PF17102"/>
    </source>
</evidence>
<dbReference type="InterPro" id="IPR031358">
    <property type="entry name" value="Stealth_CR1"/>
</dbReference>
<dbReference type="InterPro" id="IPR031357">
    <property type="entry name" value="Stealth_CR3"/>
</dbReference>
<keyword evidence="2" id="KW-0808">Transferase</keyword>
<comment type="similarity">
    <text evidence="1">Belongs to the stealth family.</text>
</comment>
<dbReference type="RefSeq" id="WP_125498365.1">
    <property type="nucleotide sequence ID" value="NZ_BMVZ01000029.1"/>
</dbReference>
<reference evidence="8 9" key="1">
    <citation type="submission" date="2020-03" db="EMBL/GenBank/DDBJ databases">
        <title>WGS of actinomycetes isolated from Thailand.</title>
        <authorList>
            <person name="Thawai C."/>
        </authorList>
    </citation>
    <scope>NUCLEOTIDE SEQUENCE [LARGE SCALE GENOMIC DNA]</scope>
    <source>
        <strain evidence="8 9">NBRC 13905</strain>
    </source>
</reference>
<feature type="domain" description="Stealth protein CR2 conserved region 2" evidence="4">
    <location>
        <begin position="315"/>
        <end position="419"/>
    </location>
</feature>
<feature type="domain" description="Stealth protein CR3 conserved region 3" evidence="6">
    <location>
        <begin position="465"/>
        <end position="512"/>
    </location>
</feature>
<evidence type="ECO:0000259" key="7">
    <source>
        <dbReference type="Pfam" id="PF17103"/>
    </source>
</evidence>
<dbReference type="InterPro" id="IPR021520">
    <property type="entry name" value="Stealth_CR2"/>
</dbReference>
<dbReference type="Pfam" id="PF11380">
    <property type="entry name" value="Stealth_CR2"/>
    <property type="match status" value="1"/>
</dbReference>
<dbReference type="PANTHER" id="PTHR24045">
    <property type="match status" value="1"/>
</dbReference>
<evidence type="ECO:0000259" key="5">
    <source>
        <dbReference type="Pfam" id="PF17101"/>
    </source>
</evidence>
<organism evidence="8 9">
    <name type="scientific">Streptomyces thermoviolaceus subsp. thermoviolaceus</name>
    <dbReference type="NCBI Taxonomy" id="66860"/>
    <lineage>
        <taxon>Bacteria</taxon>
        <taxon>Bacillati</taxon>
        <taxon>Actinomycetota</taxon>
        <taxon>Actinomycetes</taxon>
        <taxon>Kitasatosporales</taxon>
        <taxon>Streptomycetaceae</taxon>
        <taxon>Streptomyces</taxon>
    </lineage>
</organism>
<dbReference type="InterPro" id="IPR031356">
    <property type="entry name" value="Stealth_CR4"/>
</dbReference>
<comment type="caution">
    <text evidence="8">The sequence shown here is derived from an EMBL/GenBank/DDBJ whole genome shotgun (WGS) entry which is preliminary data.</text>
</comment>
<evidence type="ECO:0000313" key="8">
    <source>
        <dbReference type="EMBL" id="NJP17081.1"/>
    </source>
</evidence>